<dbReference type="EnsemblPlants" id="OB05G16850.1">
    <property type="protein sequence ID" value="OB05G16850.1"/>
    <property type="gene ID" value="OB05G16850"/>
</dbReference>
<reference evidence="1" key="2">
    <citation type="submission" date="2013-04" db="UniProtKB">
        <authorList>
            <consortium name="EnsemblPlants"/>
        </authorList>
    </citation>
    <scope>IDENTIFICATION</scope>
</reference>
<dbReference type="HOGENOM" id="CLU_2065114_0_0_1"/>
<dbReference type="Gramene" id="OB05G16850.1">
    <property type="protein sequence ID" value="OB05G16850.1"/>
    <property type="gene ID" value="OB05G16850"/>
</dbReference>
<sequence length="119" mass="12811">MVVVPMATVVRAPQQHLASLTRWYFDVDGGEGLSQDAIRASITPGVTQSPDQDDVFVKEISTQLEDGCPVVRRGDGNVLCSKMTTTIYAVVHALMGAIVVEADHDTHVGFNRALAQGKM</sequence>
<proteinExistence type="predicted"/>
<evidence type="ECO:0000313" key="2">
    <source>
        <dbReference type="Proteomes" id="UP000006038"/>
    </source>
</evidence>
<dbReference type="AlphaFoldDB" id="J3M511"/>
<accession>J3M511</accession>
<dbReference type="Proteomes" id="UP000006038">
    <property type="component" value="Chromosome 5"/>
</dbReference>
<name>J3M511_ORYBR</name>
<protein>
    <submittedName>
        <fullName evidence="1">Uncharacterized protein</fullName>
    </submittedName>
</protein>
<evidence type="ECO:0000313" key="1">
    <source>
        <dbReference type="EnsemblPlants" id="OB05G16850.1"/>
    </source>
</evidence>
<reference evidence="1" key="1">
    <citation type="journal article" date="2013" name="Nat. Commun.">
        <title>Whole-genome sequencing of Oryza brachyantha reveals mechanisms underlying Oryza genome evolution.</title>
        <authorList>
            <person name="Chen J."/>
            <person name="Huang Q."/>
            <person name="Gao D."/>
            <person name="Wang J."/>
            <person name="Lang Y."/>
            <person name="Liu T."/>
            <person name="Li B."/>
            <person name="Bai Z."/>
            <person name="Luis Goicoechea J."/>
            <person name="Liang C."/>
            <person name="Chen C."/>
            <person name="Zhang W."/>
            <person name="Sun S."/>
            <person name="Liao Y."/>
            <person name="Zhang X."/>
            <person name="Yang L."/>
            <person name="Song C."/>
            <person name="Wang M."/>
            <person name="Shi J."/>
            <person name="Liu G."/>
            <person name="Liu J."/>
            <person name="Zhou H."/>
            <person name="Zhou W."/>
            <person name="Yu Q."/>
            <person name="An N."/>
            <person name="Chen Y."/>
            <person name="Cai Q."/>
            <person name="Wang B."/>
            <person name="Liu B."/>
            <person name="Min J."/>
            <person name="Huang Y."/>
            <person name="Wu H."/>
            <person name="Li Z."/>
            <person name="Zhang Y."/>
            <person name="Yin Y."/>
            <person name="Song W."/>
            <person name="Jiang J."/>
            <person name="Jackson S.A."/>
            <person name="Wing R.A."/>
            <person name="Wang J."/>
            <person name="Chen M."/>
        </authorList>
    </citation>
    <scope>NUCLEOTIDE SEQUENCE [LARGE SCALE GENOMIC DNA]</scope>
    <source>
        <strain evidence="1">cv. IRGC 101232</strain>
    </source>
</reference>
<organism evidence="1">
    <name type="scientific">Oryza brachyantha</name>
    <name type="common">malo sina</name>
    <dbReference type="NCBI Taxonomy" id="4533"/>
    <lineage>
        <taxon>Eukaryota</taxon>
        <taxon>Viridiplantae</taxon>
        <taxon>Streptophyta</taxon>
        <taxon>Embryophyta</taxon>
        <taxon>Tracheophyta</taxon>
        <taxon>Spermatophyta</taxon>
        <taxon>Magnoliopsida</taxon>
        <taxon>Liliopsida</taxon>
        <taxon>Poales</taxon>
        <taxon>Poaceae</taxon>
        <taxon>BOP clade</taxon>
        <taxon>Oryzoideae</taxon>
        <taxon>Oryzeae</taxon>
        <taxon>Oryzinae</taxon>
        <taxon>Oryza</taxon>
    </lineage>
</organism>
<keyword evidence="2" id="KW-1185">Reference proteome</keyword>